<evidence type="ECO:0000313" key="2">
    <source>
        <dbReference type="EMBL" id="JAD46955.1"/>
    </source>
</evidence>
<keyword evidence="1" id="KW-1133">Transmembrane helix</keyword>
<sequence>MICFEATCITVDKNRHDWPSQLALKLVFLYKNASFAWLVFLCFFVAV</sequence>
<evidence type="ECO:0000256" key="1">
    <source>
        <dbReference type="SAM" id="Phobius"/>
    </source>
</evidence>
<organism evidence="2">
    <name type="scientific">Arundo donax</name>
    <name type="common">Giant reed</name>
    <name type="synonym">Donax arundinaceus</name>
    <dbReference type="NCBI Taxonomy" id="35708"/>
    <lineage>
        <taxon>Eukaryota</taxon>
        <taxon>Viridiplantae</taxon>
        <taxon>Streptophyta</taxon>
        <taxon>Embryophyta</taxon>
        <taxon>Tracheophyta</taxon>
        <taxon>Spermatophyta</taxon>
        <taxon>Magnoliopsida</taxon>
        <taxon>Liliopsida</taxon>
        <taxon>Poales</taxon>
        <taxon>Poaceae</taxon>
        <taxon>PACMAD clade</taxon>
        <taxon>Arundinoideae</taxon>
        <taxon>Arundineae</taxon>
        <taxon>Arundo</taxon>
    </lineage>
</organism>
<protein>
    <submittedName>
        <fullName evidence="2">Uncharacterized protein</fullName>
    </submittedName>
</protein>
<dbReference type="AlphaFoldDB" id="A0A0A9ADA1"/>
<feature type="transmembrane region" description="Helical" evidence="1">
    <location>
        <begin position="28"/>
        <end position="46"/>
    </location>
</feature>
<reference evidence="2" key="2">
    <citation type="journal article" date="2015" name="Data Brief">
        <title>Shoot transcriptome of the giant reed, Arundo donax.</title>
        <authorList>
            <person name="Barrero R.A."/>
            <person name="Guerrero F.D."/>
            <person name="Moolhuijzen P."/>
            <person name="Goolsby J.A."/>
            <person name="Tidwell J."/>
            <person name="Bellgard S.E."/>
            <person name="Bellgard M.I."/>
        </authorList>
    </citation>
    <scope>NUCLEOTIDE SEQUENCE</scope>
    <source>
        <tissue evidence="2">Shoot tissue taken approximately 20 cm above the soil surface</tissue>
    </source>
</reference>
<keyword evidence="1" id="KW-0472">Membrane</keyword>
<reference evidence="2" key="1">
    <citation type="submission" date="2014-09" db="EMBL/GenBank/DDBJ databases">
        <authorList>
            <person name="Magalhaes I.L.F."/>
            <person name="Oliveira U."/>
            <person name="Santos F.R."/>
            <person name="Vidigal T.H.D.A."/>
            <person name="Brescovit A.D."/>
            <person name="Santos A.J."/>
        </authorList>
    </citation>
    <scope>NUCLEOTIDE SEQUENCE</scope>
    <source>
        <tissue evidence="2">Shoot tissue taken approximately 20 cm above the soil surface</tissue>
    </source>
</reference>
<keyword evidence="1" id="KW-0812">Transmembrane</keyword>
<proteinExistence type="predicted"/>
<name>A0A0A9ADA1_ARUDO</name>
<accession>A0A0A9ADA1</accession>
<dbReference type="EMBL" id="GBRH01250940">
    <property type="protein sequence ID" value="JAD46955.1"/>
    <property type="molecule type" value="Transcribed_RNA"/>
</dbReference>